<feature type="region of interest" description="Disordered" evidence="1">
    <location>
        <begin position="1"/>
        <end position="20"/>
    </location>
</feature>
<gene>
    <name evidence="2" type="ORF">EYZ11_008858</name>
</gene>
<feature type="compositionally biased region" description="Basic and acidic residues" evidence="1">
    <location>
        <begin position="1"/>
        <end position="11"/>
    </location>
</feature>
<dbReference type="Proteomes" id="UP000308092">
    <property type="component" value="Unassembled WGS sequence"/>
</dbReference>
<sequence length="89" mass="10082">MRLYGDRELKTEGQPTATGSDNEIWLYGEEVYEIYDKKSWNAETEYPYGSKYFVAPVLEAGRRSISAHLPVGSSWKGVKTSRMEVGSIN</sequence>
<organism evidence="2 3">
    <name type="scientific">Aspergillus tanneri</name>
    <dbReference type="NCBI Taxonomy" id="1220188"/>
    <lineage>
        <taxon>Eukaryota</taxon>
        <taxon>Fungi</taxon>
        <taxon>Dikarya</taxon>
        <taxon>Ascomycota</taxon>
        <taxon>Pezizomycotina</taxon>
        <taxon>Eurotiomycetes</taxon>
        <taxon>Eurotiomycetidae</taxon>
        <taxon>Eurotiales</taxon>
        <taxon>Aspergillaceae</taxon>
        <taxon>Aspergillus</taxon>
        <taxon>Aspergillus subgen. Circumdati</taxon>
    </lineage>
</organism>
<dbReference type="VEuPathDB" id="FungiDB:EYZ11_008858"/>
<dbReference type="AlphaFoldDB" id="A0A4S3JBK3"/>
<evidence type="ECO:0000313" key="3">
    <source>
        <dbReference type="Proteomes" id="UP000308092"/>
    </source>
</evidence>
<dbReference type="STRING" id="1220188.A0A4S3JBK3"/>
<protein>
    <submittedName>
        <fullName evidence="2">Uncharacterized protein</fullName>
    </submittedName>
</protein>
<dbReference type="Gene3D" id="2.60.40.1180">
    <property type="entry name" value="Golgi alpha-mannosidase II"/>
    <property type="match status" value="1"/>
</dbReference>
<comment type="caution">
    <text evidence="2">The sequence shown here is derived from an EMBL/GenBank/DDBJ whole genome shotgun (WGS) entry which is preliminary data.</text>
</comment>
<proteinExistence type="predicted"/>
<dbReference type="InterPro" id="IPR013780">
    <property type="entry name" value="Glyco_hydro_b"/>
</dbReference>
<accession>A0A4S3JBK3</accession>
<evidence type="ECO:0000256" key="1">
    <source>
        <dbReference type="SAM" id="MobiDB-lite"/>
    </source>
</evidence>
<reference evidence="2 3" key="1">
    <citation type="submission" date="2019-03" db="EMBL/GenBank/DDBJ databases">
        <title>The genome sequence of a newly discovered highly antifungal drug resistant Aspergillus species, Aspergillus tanneri NIH 1004.</title>
        <authorList>
            <person name="Mounaud S."/>
            <person name="Singh I."/>
            <person name="Joardar V."/>
            <person name="Pakala S."/>
            <person name="Pakala S."/>
            <person name="Venepally P."/>
            <person name="Hoover J."/>
            <person name="Nierman W."/>
            <person name="Chung J."/>
            <person name="Losada L."/>
        </authorList>
    </citation>
    <scope>NUCLEOTIDE SEQUENCE [LARGE SCALE GENOMIC DNA]</scope>
    <source>
        <strain evidence="2 3">NIH1004</strain>
    </source>
</reference>
<dbReference type="EMBL" id="SOSA01000393">
    <property type="protein sequence ID" value="THC91687.1"/>
    <property type="molecule type" value="Genomic_DNA"/>
</dbReference>
<keyword evidence="3" id="KW-1185">Reference proteome</keyword>
<name>A0A4S3JBK3_9EURO</name>
<dbReference type="SUPFAM" id="SSF51011">
    <property type="entry name" value="Glycosyl hydrolase domain"/>
    <property type="match status" value="1"/>
</dbReference>
<evidence type="ECO:0000313" key="2">
    <source>
        <dbReference type="EMBL" id="THC91687.1"/>
    </source>
</evidence>